<evidence type="ECO:0000256" key="1">
    <source>
        <dbReference type="ARBA" id="ARBA00004123"/>
    </source>
</evidence>
<feature type="region of interest" description="Disordered" evidence="3">
    <location>
        <begin position="143"/>
        <end position="209"/>
    </location>
</feature>
<dbReference type="CDD" id="cd21789">
    <property type="entry name" value="Rad21_Rec8_M_SpRec8p-like"/>
    <property type="match status" value="1"/>
</dbReference>
<dbReference type="Proteomes" id="UP000012174">
    <property type="component" value="Unassembled WGS sequence"/>
</dbReference>
<dbReference type="AlphaFoldDB" id="M7T6P6"/>
<evidence type="ECO:0000256" key="3">
    <source>
        <dbReference type="SAM" id="MobiDB-lite"/>
    </source>
</evidence>
<dbReference type="GO" id="GO:0003682">
    <property type="term" value="F:chromatin binding"/>
    <property type="evidence" value="ECO:0007669"/>
    <property type="project" value="TreeGrafter"/>
</dbReference>
<dbReference type="OrthoDB" id="5427633at2759"/>
<reference evidence="6" key="1">
    <citation type="journal article" date="2013" name="Genome Announc.">
        <title>Draft genome sequence of the grapevine dieback fungus Eutypa lata UCR-EL1.</title>
        <authorList>
            <person name="Blanco-Ulate B."/>
            <person name="Rolshausen P.E."/>
            <person name="Cantu D."/>
        </authorList>
    </citation>
    <scope>NUCLEOTIDE SEQUENCE [LARGE SCALE GENOMIC DNA]</scope>
    <source>
        <strain evidence="6">UCR-EL1</strain>
    </source>
</reference>
<dbReference type="GO" id="GO:0005634">
    <property type="term" value="C:nucleus"/>
    <property type="evidence" value="ECO:0007669"/>
    <property type="project" value="UniProtKB-SubCell"/>
</dbReference>
<proteinExistence type="predicted"/>
<dbReference type="KEGG" id="ela:UCREL1_10732"/>
<dbReference type="EMBL" id="KB707447">
    <property type="protein sequence ID" value="EMR62330.1"/>
    <property type="molecule type" value="Genomic_DNA"/>
</dbReference>
<protein>
    <submittedName>
        <fullName evidence="5">Putative rec8 protein</fullName>
    </submittedName>
</protein>
<dbReference type="InterPro" id="IPR039781">
    <property type="entry name" value="Rad21/Rec8-like"/>
</dbReference>
<dbReference type="PANTHER" id="PTHR12585:SF70">
    <property type="entry name" value="RAD21_REC8 N TERMINAL DOMAIN PROTEIN (AFU_ORTHOLOGUE AFUA_6G02900)"/>
    <property type="match status" value="1"/>
</dbReference>
<feature type="region of interest" description="Disordered" evidence="3">
    <location>
        <begin position="405"/>
        <end position="514"/>
    </location>
</feature>
<keyword evidence="6" id="KW-1185">Reference proteome</keyword>
<dbReference type="PANTHER" id="PTHR12585">
    <property type="entry name" value="SCC1 / RAD21 FAMILY MEMBER"/>
    <property type="match status" value="1"/>
</dbReference>
<feature type="compositionally biased region" description="Basic and acidic residues" evidence="3">
    <location>
        <begin position="461"/>
        <end position="470"/>
    </location>
</feature>
<dbReference type="STRING" id="1287681.M7T6P6"/>
<dbReference type="HOGENOM" id="CLU_025342_0_0_1"/>
<accession>M7T6P6</accession>
<evidence type="ECO:0000256" key="2">
    <source>
        <dbReference type="ARBA" id="ARBA00023242"/>
    </source>
</evidence>
<sequence>MFYSHEILTSRQYGVATIWLVATIGNKSSAKKVTRKAIQEVDVEKACGKILDPGAPIALRLQGNLLYGVSRVYRDQCTYMLTDTQKIQTHLLTLFNKFGDNHLDPEAGHTRPENLVIGNDPAFLPNLMLPKFDLDDLVANQASQASNKTSSQMSPLGSSQRSGSGSSGPGGFPFELDIHHSESPGPHGSLFGLQGLSSTQKSGGMAGDERLIHPNEEMDFGGAEDWGIEIDENGNIIENGGPAILQDELELPPLPHIEEEQLAQQVHIDDQGDVLMMGEEPLPEAEAFPQRQEPHSAFPMNGAPAQRAATGRGRKRHIIHLDEDVEVPRKELRDWQSHYLENCGMQRPRPVTVTQAKNNAIHLTFGLGIGNIGQNLGIPGMIHPLALQFSGDALYTTLTGFEVPEQPRGRRRSASEAIEGDEPEVGRRVKPRLDEDNQNGQGQGLGSDDFGPILGDSPPEVGRDAQDPMPEHMSSALQMPWNRGSSAVPSSIRAPGSAKQGHQLPSSPLKHHGEGQDIVRFSDDIPMSLGGDDLDLGGGIPSNDDSFEGLAIADGDGQGAKLNTQEQNENLRTALDIEGRNFLSFIESAVQEHGERREDDDVQKQRRWIAFDDLFLPRETDKTTAAQAFYHALSLATKDQMFLQQDGAADTLYGGIWLGLKVSPTA</sequence>
<name>M7T6P6_EUTLA</name>
<evidence type="ECO:0000259" key="4">
    <source>
        <dbReference type="Pfam" id="PF04825"/>
    </source>
</evidence>
<gene>
    <name evidence="5" type="ORF">UCREL1_10732</name>
</gene>
<evidence type="ECO:0000313" key="5">
    <source>
        <dbReference type="EMBL" id="EMR62330.1"/>
    </source>
</evidence>
<dbReference type="eggNOG" id="KOG1213">
    <property type="taxonomic scope" value="Eukaryota"/>
</dbReference>
<dbReference type="OMA" id="QQCHYVL"/>
<feature type="compositionally biased region" description="Basic and acidic residues" evidence="3">
    <location>
        <begin position="424"/>
        <end position="435"/>
    </location>
</feature>
<comment type="subcellular location">
    <subcellularLocation>
        <location evidence="1">Nucleus</location>
    </subcellularLocation>
</comment>
<feature type="domain" description="Rad21/Rec8-like protein N-terminal" evidence="4">
    <location>
        <begin position="1"/>
        <end position="111"/>
    </location>
</feature>
<dbReference type="InterPro" id="IPR006910">
    <property type="entry name" value="Rad21_Rec8_N"/>
</dbReference>
<organism evidence="5 6">
    <name type="scientific">Eutypa lata (strain UCR-EL1)</name>
    <name type="common">Grapevine dieback disease fungus</name>
    <name type="synonym">Eutypa armeniacae</name>
    <dbReference type="NCBI Taxonomy" id="1287681"/>
    <lineage>
        <taxon>Eukaryota</taxon>
        <taxon>Fungi</taxon>
        <taxon>Dikarya</taxon>
        <taxon>Ascomycota</taxon>
        <taxon>Pezizomycotina</taxon>
        <taxon>Sordariomycetes</taxon>
        <taxon>Xylariomycetidae</taxon>
        <taxon>Xylariales</taxon>
        <taxon>Diatrypaceae</taxon>
        <taxon>Eutypa</taxon>
    </lineage>
</organism>
<feature type="compositionally biased region" description="Polar residues" evidence="3">
    <location>
        <begin position="143"/>
        <end position="156"/>
    </location>
</feature>
<dbReference type="GO" id="GO:0030892">
    <property type="term" value="C:mitotic cohesin complex"/>
    <property type="evidence" value="ECO:0007669"/>
    <property type="project" value="TreeGrafter"/>
</dbReference>
<keyword evidence="2" id="KW-0539">Nucleus</keyword>
<dbReference type="GO" id="GO:0007064">
    <property type="term" value="P:mitotic sister chromatid cohesion"/>
    <property type="evidence" value="ECO:0007669"/>
    <property type="project" value="TreeGrafter"/>
</dbReference>
<dbReference type="Pfam" id="PF04825">
    <property type="entry name" value="Rad21_Rec8_N"/>
    <property type="match status" value="1"/>
</dbReference>
<evidence type="ECO:0000313" key="6">
    <source>
        <dbReference type="Proteomes" id="UP000012174"/>
    </source>
</evidence>